<evidence type="ECO:0000313" key="2">
    <source>
        <dbReference type="EMBL" id="KAK0732385.1"/>
    </source>
</evidence>
<comment type="caution">
    <text evidence="2">The sequence shown here is derived from an EMBL/GenBank/DDBJ whole genome shotgun (WGS) entry which is preliminary data.</text>
</comment>
<evidence type="ECO:0000256" key="1">
    <source>
        <dbReference type="SAM" id="Phobius"/>
    </source>
</evidence>
<protein>
    <submittedName>
        <fullName evidence="2">Uncharacterized protein</fullName>
    </submittedName>
</protein>
<keyword evidence="3" id="KW-1185">Reference proteome</keyword>
<reference evidence="2" key="1">
    <citation type="submission" date="2023-06" db="EMBL/GenBank/DDBJ databases">
        <title>Genome-scale phylogeny and comparative genomics of the fungal order Sordariales.</title>
        <authorList>
            <consortium name="Lawrence Berkeley National Laboratory"/>
            <person name="Hensen N."/>
            <person name="Bonometti L."/>
            <person name="Westerberg I."/>
            <person name="Brannstrom I.O."/>
            <person name="Guillou S."/>
            <person name="Cros-Aarteil S."/>
            <person name="Calhoun S."/>
            <person name="Haridas S."/>
            <person name="Kuo A."/>
            <person name="Mondo S."/>
            <person name="Pangilinan J."/>
            <person name="Riley R."/>
            <person name="Labutti K."/>
            <person name="Andreopoulos B."/>
            <person name="Lipzen A."/>
            <person name="Chen C."/>
            <person name="Yanf M."/>
            <person name="Daum C."/>
            <person name="Ng V."/>
            <person name="Clum A."/>
            <person name="Steindorff A."/>
            <person name="Ohm R."/>
            <person name="Martin F."/>
            <person name="Silar P."/>
            <person name="Natvig D."/>
            <person name="Lalanne C."/>
            <person name="Gautier V."/>
            <person name="Ament-Velasquez S.L."/>
            <person name="Kruys A."/>
            <person name="Hutchinson M.I."/>
            <person name="Powell A.J."/>
            <person name="Barry K."/>
            <person name="Miller A.N."/>
            <person name="Grigoriev I.V."/>
            <person name="Debuchy R."/>
            <person name="Gladieux P."/>
            <person name="Thoren M.H."/>
            <person name="Johannesson H."/>
        </authorList>
    </citation>
    <scope>NUCLEOTIDE SEQUENCE</scope>
    <source>
        <strain evidence="2">CBS 540.89</strain>
    </source>
</reference>
<evidence type="ECO:0000313" key="3">
    <source>
        <dbReference type="Proteomes" id="UP001172159"/>
    </source>
</evidence>
<name>A0AA40BDU9_9PEZI</name>
<organism evidence="2 3">
    <name type="scientific">Apiosordaria backusii</name>
    <dbReference type="NCBI Taxonomy" id="314023"/>
    <lineage>
        <taxon>Eukaryota</taxon>
        <taxon>Fungi</taxon>
        <taxon>Dikarya</taxon>
        <taxon>Ascomycota</taxon>
        <taxon>Pezizomycotina</taxon>
        <taxon>Sordariomycetes</taxon>
        <taxon>Sordariomycetidae</taxon>
        <taxon>Sordariales</taxon>
        <taxon>Lasiosphaeriaceae</taxon>
        <taxon>Apiosordaria</taxon>
    </lineage>
</organism>
<keyword evidence="1" id="KW-1133">Transmembrane helix</keyword>
<gene>
    <name evidence="2" type="ORF">B0T21DRAFT_368904</name>
</gene>
<proteinExistence type="predicted"/>
<sequence length="71" mass="8306">MNLANSNQFIIFRAIFFSMNITIFSSAISLQTSLKDACVLIQRLEKYHDAMMSSLFAYHRHNFNDQAIFMH</sequence>
<feature type="transmembrane region" description="Helical" evidence="1">
    <location>
        <begin position="12"/>
        <end position="30"/>
    </location>
</feature>
<dbReference type="EMBL" id="JAUKTV010000008">
    <property type="protein sequence ID" value="KAK0732385.1"/>
    <property type="molecule type" value="Genomic_DNA"/>
</dbReference>
<dbReference type="Proteomes" id="UP001172159">
    <property type="component" value="Unassembled WGS sequence"/>
</dbReference>
<keyword evidence="1" id="KW-0812">Transmembrane</keyword>
<keyword evidence="1" id="KW-0472">Membrane</keyword>
<dbReference type="AlphaFoldDB" id="A0AA40BDU9"/>
<accession>A0AA40BDU9</accession>